<feature type="non-terminal residue" evidence="1">
    <location>
        <position position="146"/>
    </location>
</feature>
<accession>A0ABN7XU62</accession>
<dbReference type="Proteomes" id="UP000789901">
    <property type="component" value="Unassembled WGS sequence"/>
</dbReference>
<protein>
    <submittedName>
        <fullName evidence="1">42753_t:CDS:1</fullName>
    </submittedName>
</protein>
<gene>
    <name evidence="1" type="ORF">GMARGA_LOCUS46280</name>
</gene>
<comment type="caution">
    <text evidence="1">The sequence shown here is derived from an EMBL/GenBank/DDBJ whole genome shotgun (WGS) entry which is preliminary data.</text>
</comment>
<proteinExistence type="predicted"/>
<sequence>EMNYSLNNPLVNFSEMLFVHKLHFICKSNLTNDPVKYQKLIINYYENGSDINISLSKIRWKTNQSVIIHNEVIDWERANSKPYDFLTNRGVNKYTNIDFIKEMQKYFFYLTENKIKYTNNDEYEMLNPILKLDEIYFPYRIFYICH</sequence>
<evidence type="ECO:0000313" key="2">
    <source>
        <dbReference type="Proteomes" id="UP000789901"/>
    </source>
</evidence>
<keyword evidence="2" id="KW-1185">Reference proteome</keyword>
<evidence type="ECO:0000313" key="1">
    <source>
        <dbReference type="EMBL" id="CAG8857461.1"/>
    </source>
</evidence>
<reference evidence="1 2" key="1">
    <citation type="submission" date="2021-06" db="EMBL/GenBank/DDBJ databases">
        <authorList>
            <person name="Kallberg Y."/>
            <person name="Tangrot J."/>
            <person name="Rosling A."/>
        </authorList>
    </citation>
    <scope>NUCLEOTIDE SEQUENCE [LARGE SCALE GENOMIC DNA]</scope>
    <source>
        <strain evidence="1 2">120-4 pot B 10/14</strain>
    </source>
</reference>
<organism evidence="1 2">
    <name type="scientific">Gigaspora margarita</name>
    <dbReference type="NCBI Taxonomy" id="4874"/>
    <lineage>
        <taxon>Eukaryota</taxon>
        <taxon>Fungi</taxon>
        <taxon>Fungi incertae sedis</taxon>
        <taxon>Mucoromycota</taxon>
        <taxon>Glomeromycotina</taxon>
        <taxon>Glomeromycetes</taxon>
        <taxon>Diversisporales</taxon>
        <taxon>Gigasporaceae</taxon>
        <taxon>Gigaspora</taxon>
    </lineage>
</organism>
<feature type="non-terminal residue" evidence="1">
    <location>
        <position position="1"/>
    </location>
</feature>
<name>A0ABN7XU62_GIGMA</name>
<dbReference type="EMBL" id="CAJVQB010171212">
    <property type="protein sequence ID" value="CAG8857461.1"/>
    <property type="molecule type" value="Genomic_DNA"/>
</dbReference>